<dbReference type="Pfam" id="PF02852">
    <property type="entry name" value="Pyr_redox_dim"/>
    <property type="match status" value="1"/>
</dbReference>
<sequence length="541" mass="57658">MGKLEKWESKFHGGPKEGGGDGATWAGVAQGEGQAPDVGVSPIDELNARLLDNVRPLAWQDPEPAPRYNLVVVGAGASGLVSAAGAAGVGGRVALIEESLLGGDCLNVGCVPSKALIRCAKAVHEVRCSEAFGVEIDGTVRANFGKVMQRMRRLRAQISKNDSAERFTSLGVDVFQGRAKFNGPESLEVNGKTLKFSAAVVATGGRAAVPPIKGLKDVPYLTNASLFNLTELPPRLAVIGGGPIGMELAQAMCRFGSEVTVLDIADRVLLKEERDAADIVLKQVEADGVKFKLPVGIQEVSRLESGEITMSLDYKGSAETLVVDAVLVATGRVPNVEGMGLEVAGIKYDKRTGIEVNDFLQTTNKRVFAAGDVCTLYRFTHVGDSMARTVVRNALFFGRGKMSSLLIPWCTYTEPEIAHVGKYEHELDAAGVRYQKFRRDLADVDRAILDGADEGYVTVLTKEGSDQILGATVVAADAGNMISEVTVAMQAGMGLGALASVIHPYPTQAEAIRQCGDQYNRTRLTPVVKTVFNAVLSLKRR</sequence>
<keyword evidence="4" id="KW-0521">NADP</keyword>
<dbReference type="Proteomes" id="UP000708148">
    <property type="component" value="Unassembled WGS sequence"/>
</dbReference>
<evidence type="ECO:0000256" key="8">
    <source>
        <dbReference type="PIRSR" id="PIRSR000350-3"/>
    </source>
</evidence>
<keyword evidence="8" id="KW-0547">Nucleotide-binding</keyword>
<dbReference type="Gene3D" id="3.30.390.30">
    <property type="match status" value="1"/>
</dbReference>
<feature type="region of interest" description="Disordered" evidence="11">
    <location>
        <begin position="1"/>
        <end position="35"/>
    </location>
</feature>
<dbReference type="InterPro" id="IPR001100">
    <property type="entry name" value="Pyr_nuc-diS_OxRdtase"/>
</dbReference>
<evidence type="ECO:0000256" key="1">
    <source>
        <dbReference type="ARBA" id="ARBA00007532"/>
    </source>
</evidence>
<feature type="compositionally biased region" description="Basic and acidic residues" evidence="11">
    <location>
        <begin position="1"/>
        <end position="19"/>
    </location>
</feature>
<name>A0A8S1IQC0_9CHLO</name>
<dbReference type="InterPro" id="IPR016156">
    <property type="entry name" value="FAD/NAD-linked_Rdtase_dimer_sf"/>
</dbReference>
<evidence type="ECO:0000256" key="5">
    <source>
        <dbReference type="ARBA" id="ARBA00023002"/>
    </source>
</evidence>
<comment type="cofactor">
    <cofactor evidence="8">
        <name>FAD</name>
        <dbReference type="ChEBI" id="CHEBI:57692"/>
    </cofactor>
    <text evidence="8">Binds 1 FAD per subunit.</text>
</comment>
<feature type="domain" description="Pyridine nucleotide-disulphide oxidoreductase dimerisation" evidence="12">
    <location>
        <begin position="407"/>
        <end position="513"/>
    </location>
</feature>
<evidence type="ECO:0000259" key="12">
    <source>
        <dbReference type="Pfam" id="PF02852"/>
    </source>
</evidence>
<dbReference type="PANTHER" id="PTHR43014:SF2">
    <property type="entry name" value="MERCURIC REDUCTASE"/>
    <property type="match status" value="1"/>
</dbReference>
<dbReference type="InterPro" id="IPR023753">
    <property type="entry name" value="FAD/NAD-binding_dom"/>
</dbReference>
<protein>
    <recommendedName>
        <fullName evidence="16">Mercuric reductase</fullName>
    </recommendedName>
</protein>
<dbReference type="GO" id="GO:0016668">
    <property type="term" value="F:oxidoreductase activity, acting on a sulfur group of donors, NAD(P) as acceptor"/>
    <property type="evidence" value="ECO:0007669"/>
    <property type="project" value="InterPro"/>
</dbReference>
<comment type="caution">
    <text evidence="14">The sequence shown here is derived from an EMBL/GenBank/DDBJ whole genome shotgun (WGS) entry which is preliminary data.</text>
</comment>
<dbReference type="PROSITE" id="PS00076">
    <property type="entry name" value="PYRIDINE_REDOX_1"/>
    <property type="match status" value="1"/>
</dbReference>
<organism evidence="14 15">
    <name type="scientific">Ostreobium quekettii</name>
    <dbReference type="NCBI Taxonomy" id="121088"/>
    <lineage>
        <taxon>Eukaryota</taxon>
        <taxon>Viridiplantae</taxon>
        <taxon>Chlorophyta</taxon>
        <taxon>core chlorophytes</taxon>
        <taxon>Ulvophyceae</taxon>
        <taxon>TCBD clade</taxon>
        <taxon>Bryopsidales</taxon>
        <taxon>Ostreobineae</taxon>
        <taxon>Ostreobiaceae</taxon>
        <taxon>Ostreobium</taxon>
    </lineage>
</organism>
<evidence type="ECO:0000256" key="7">
    <source>
        <dbReference type="ARBA" id="ARBA00023284"/>
    </source>
</evidence>
<feature type="binding site" evidence="8">
    <location>
        <position position="114"/>
    </location>
    <ligand>
        <name>FAD</name>
        <dbReference type="ChEBI" id="CHEBI:57692"/>
    </ligand>
</feature>
<evidence type="ECO:0008006" key="16">
    <source>
        <dbReference type="Google" id="ProtNLM"/>
    </source>
</evidence>
<dbReference type="InterPro" id="IPR012999">
    <property type="entry name" value="Pyr_OxRdtase_I_AS"/>
</dbReference>
<keyword evidence="7 10" id="KW-0676">Redox-active center</keyword>
<evidence type="ECO:0000256" key="11">
    <source>
        <dbReference type="SAM" id="MobiDB-lite"/>
    </source>
</evidence>
<evidence type="ECO:0000313" key="15">
    <source>
        <dbReference type="Proteomes" id="UP000708148"/>
    </source>
</evidence>
<dbReference type="PRINTS" id="PR00411">
    <property type="entry name" value="PNDRDTASEI"/>
</dbReference>
<dbReference type="EMBL" id="CAJHUC010000423">
    <property type="protein sequence ID" value="CAD7696020.1"/>
    <property type="molecule type" value="Genomic_DNA"/>
</dbReference>
<dbReference type="PIRSF" id="PIRSF000350">
    <property type="entry name" value="Mercury_reductase_MerA"/>
    <property type="match status" value="1"/>
</dbReference>
<keyword evidence="2 10" id="KW-0285">Flavoprotein</keyword>
<keyword evidence="3 8" id="KW-0274">FAD</keyword>
<dbReference type="OrthoDB" id="361797at2759"/>
<dbReference type="GO" id="GO:0050660">
    <property type="term" value="F:flavin adenine dinucleotide binding"/>
    <property type="evidence" value="ECO:0007669"/>
    <property type="project" value="TreeGrafter"/>
</dbReference>
<dbReference type="PRINTS" id="PR00368">
    <property type="entry name" value="FADPNR"/>
</dbReference>
<dbReference type="AlphaFoldDB" id="A0A8S1IQC0"/>
<keyword evidence="8" id="KW-0520">NAD</keyword>
<evidence type="ECO:0000256" key="4">
    <source>
        <dbReference type="ARBA" id="ARBA00022857"/>
    </source>
</evidence>
<evidence type="ECO:0000313" key="14">
    <source>
        <dbReference type="EMBL" id="CAD7696020.1"/>
    </source>
</evidence>
<evidence type="ECO:0000256" key="9">
    <source>
        <dbReference type="PIRSR" id="PIRSR000350-4"/>
    </source>
</evidence>
<feature type="binding site" evidence="8">
    <location>
        <begin position="240"/>
        <end position="247"/>
    </location>
    <ligand>
        <name>NAD(+)</name>
        <dbReference type="ChEBI" id="CHEBI:57540"/>
    </ligand>
</feature>
<dbReference type="SUPFAM" id="SSF55424">
    <property type="entry name" value="FAD/NAD-linked reductases, dimerisation (C-terminal) domain"/>
    <property type="match status" value="1"/>
</dbReference>
<comment type="similarity">
    <text evidence="1 10">Belongs to the class-I pyridine nucleotide-disulfide oxidoreductase family.</text>
</comment>
<evidence type="ECO:0000256" key="2">
    <source>
        <dbReference type="ARBA" id="ARBA00022630"/>
    </source>
</evidence>
<feature type="disulfide bond" description="Redox-active" evidence="9">
    <location>
        <begin position="105"/>
        <end position="110"/>
    </location>
</feature>
<feature type="binding site" evidence="8">
    <location>
        <position position="372"/>
    </location>
    <ligand>
        <name>FAD</name>
        <dbReference type="ChEBI" id="CHEBI:57692"/>
    </ligand>
</feature>
<dbReference type="GO" id="GO:0003955">
    <property type="term" value="F:NAD(P)H dehydrogenase (quinone) activity"/>
    <property type="evidence" value="ECO:0007669"/>
    <property type="project" value="TreeGrafter"/>
</dbReference>
<keyword evidence="6" id="KW-1015">Disulfide bond</keyword>
<dbReference type="NCBIfam" id="NF004991">
    <property type="entry name" value="PRK06370.1-3"/>
    <property type="match status" value="1"/>
</dbReference>
<reference evidence="14" key="1">
    <citation type="submission" date="2020-12" db="EMBL/GenBank/DDBJ databases">
        <authorList>
            <person name="Iha C."/>
        </authorList>
    </citation>
    <scope>NUCLEOTIDE SEQUENCE</scope>
</reference>
<evidence type="ECO:0000256" key="3">
    <source>
        <dbReference type="ARBA" id="ARBA00022827"/>
    </source>
</evidence>
<dbReference type="Pfam" id="PF07992">
    <property type="entry name" value="Pyr_redox_2"/>
    <property type="match status" value="1"/>
</dbReference>
<accession>A0A8S1IQC0</accession>
<keyword evidence="15" id="KW-1185">Reference proteome</keyword>
<feature type="domain" description="FAD/NAD(P)-binding" evidence="13">
    <location>
        <begin position="68"/>
        <end position="383"/>
    </location>
</feature>
<dbReference type="SUPFAM" id="SSF51905">
    <property type="entry name" value="FAD/NAD(P)-binding domain"/>
    <property type="match status" value="1"/>
</dbReference>
<evidence type="ECO:0000259" key="13">
    <source>
        <dbReference type="Pfam" id="PF07992"/>
    </source>
</evidence>
<evidence type="ECO:0000256" key="10">
    <source>
        <dbReference type="RuleBase" id="RU003691"/>
    </source>
</evidence>
<dbReference type="PANTHER" id="PTHR43014">
    <property type="entry name" value="MERCURIC REDUCTASE"/>
    <property type="match status" value="1"/>
</dbReference>
<evidence type="ECO:0000256" key="6">
    <source>
        <dbReference type="ARBA" id="ARBA00023157"/>
    </source>
</evidence>
<keyword evidence="5 10" id="KW-0560">Oxidoreductase</keyword>
<dbReference type="Gene3D" id="3.50.50.60">
    <property type="entry name" value="FAD/NAD(P)-binding domain"/>
    <property type="match status" value="2"/>
</dbReference>
<proteinExistence type="inferred from homology"/>
<dbReference type="FunFam" id="3.30.390.30:FF:000001">
    <property type="entry name" value="Dihydrolipoyl dehydrogenase"/>
    <property type="match status" value="1"/>
</dbReference>
<dbReference type="InterPro" id="IPR004099">
    <property type="entry name" value="Pyr_nucl-diS_OxRdtase_dimer"/>
</dbReference>
<feature type="binding site" evidence="8">
    <location>
        <position position="331"/>
    </location>
    <ligand>
        <name>NAD(+)</name>
        <dbReference type="ChEBI" id="CHEBI:57540"/>
    </ligand>
</feature>
<gene>
    <name evidence="14" type="ORF">OSTQU699_LOCUS1381</name>
</gene>
<dbReference type="InterPro" id="IPR036188">
    <property type="entry name" value="FAD/NAD-bd_sf"/>
</dbReference>